<dbReference type="GO" id="GO:0043720">
    <property type="term" value="F:3-keto-5-aminohexanoate cleavage activity"/>
    <property type="evidence" value="ECO:0007669"/>
    <property type="project" value="InterPro"/>
</dbReference>
<dbReference type="GO" id="GO:0046872">
    <property type="term" value="F:metal ion binding"/>
    <property type="evidence" value="ECO:0007669"/>
    <property type="project" value="UniProtKB-KW"/>
</dbReference>
<evidence type="ECO:0000256" key="4">
    <source>
        <dbReference type="ARBA" id="ARBA00022833"/>
    </source>
</evidence>
<keyword evidence="2" id="KW-0808">Transferase</keyword>
<gene>
    <name evidence="6" type="ORF">CFK37_06820</name>
</gene>
<dbReference type="EMBL" id="CP022315">
    <property type="protein sequence ID" value="ASK61892.1"/>
    <property type="molecule type" value="Genomic_DNA"/>
</dbReference>
<organism evidence="6 7">
    <name type="scientific">Virgibacillus phasianinus</name>
    <dbReference type="NCBI Taxonomy" id="2017483"/>
    <lineage>
        <taxon>Bacteria</taxon>
        <taxon>Bacillati</taxon>
        <taxon>Bacillota</taxon>
        <taxon>Bacilli</taxon>
        <taxon>Bacillales</taxon>
        <taxon>Bacillaceae</taxon>
        <taxon>Virgibacillus</taxon>
    </lineage>
</organism>
<dbReference type="PANTHER" id="PTHR37418">
    <property type="entry name" value="3-KETO-5-AMINOHEXANOATE CLEAVAGE ENZYME-RELATED"/>
    <property type="match status" value="1"/>
</dbReference>
<evidence type="ECO:0000313" key="6">
    <source>
        <dbReference type="EMBL" id="ASK61892.1"/>
    </source>
</evidence>
<dbReference type="AlphaFoldDB" id="A0A220U1K3"/>
<dbReference type="Gene3D" id="3.20.20.70">
    <property type="entry name" value="Aldolase class I"/>
    <property type="match status" value="1"/>
</dbReference>
<keyword evidence="3" id="KW-0479">Metal-binding</keyword>
<evidence type="ECO:0000256" key="2">
    <source>
        <dbReference type="ARBA" id="ARBA00022679"/>
    </source>
</evidence>
<evidence type="ECO:0000256" key="1">
    <source>
        <dbReference type="ARBA" id="ARBA00001947"/>
    </source>
</evidence>
<dbReference type="InterPro" id="IPR013785">
    <property type="entry name" value="Aldolase_TIM"/>
</dbReference>
<evidence type="ECO:0000313" key="7">
    <source>
        <dbReference type="Proteomes" id="UP000198312"/>
    </source>
</evidence>
<dbReference type="KEGG" id="vil:CFK37_06820"/>
<reference evidence="6 7" key="1">
    <citation type="submission" date="2017-07" db="EMBL/GenBank/DDBJ databases">
        <title>Virgibacillus sp. LM2416.</title>
        <authorList>
            <person name="Tak E.J."/>
            <person name="Bae J.-W."/>
        </authorList>
    </citation>
    <scope>NUCLEOTIDE SEQUENCE [LARGE SCALE GENOMIC DNA]</scope>
    <source>
        <strain evidence="6 7">LM2416</strain>
    </source>
</reference>
<evidence type="ECO:0000256" key="5">
    <source>
        <dbReference type="SAM" id="MobiDB-lite"/>
    </source>
</evidence>
<accession>A0A220U1K3</accession>
<evidence type="ECO:0000256" key="3">
    <source>
        <dbReference type="ARBA" id="ARBA00022723"/>
    </source>
</evidence>
<feature type="region of interest" description="Disordered" evidence="5">
    <location>
        <begin position="275"/>
        <end position="297"/>
    </location>
</feature>
<dbReference type="InterPro" id="IPR008567">
    <property type="entry name" value="BKACE"/>
</dbReference>
<dbReference type="Proteomes" id="UP000198312">
    <property type="component" value="Chromosome"/>
</dbReference>
<dbReference type="Pfam" id="PF05853">
    <property type="entry name" value="BKACE"/>
    <property type="match status" value="1"/>
</dbReference>
<dbReference type="RefSeq" id="WP_089061152.1">
    <property type="nucleotide sequence ID" value="NZ_CP022315.1"/>
</dbReference>
<dbReference type="OrthoDB" id="63399at2"/>
<dbReference type="PANTHER" id="PTHR37418:SF2">
    <property type="entry name" value="3-KETO-5-AMINOHEXANOATE CLEAVAGE ENZYME"/>
    <property type="match status" value="1"/>
</dbReference>
<keyword evidence="7" id="KW-1185">Reference proteome</keyword>
<comment type="cofactor">
    <cofactor evidence="1">
        <name>Zn(2+)</name>
        <dbReference type="ChEBI" id="CHEBI:29105"/>
    </cofactor>
</comment>
<name>A0A220U1K3_9BACI</name>
<sequence length="297" mass="32302">MQKKVIISCAITGAGATTEKSPHVPVTPKEIADSAIEAAKAGATIAHIHVRDPKTGELSHDPELFREVVERVRKSETDVVLNITAGGGGDWIPSEADPTMGGEGTDIQTPEERHEPVGKFLPEICTLDCGSVNFGEQIYISPTDWLRQQAKLIQQSGVKPELECFDTGQIRFAKQLINEGLIDGDPMFQFCLGIPWGADADTETMLYMRDKLPANAHWAAFGIGRLQMPMVAQSILLGGHVRVGLEDNLYLKKGVLATNGQLVEKAVSIIESLGSEPMTPQEAREQLGLRNPQRKAE</sequence>
<keyword evidence="4" id="KW-0862">Zinc</keyword>
<protein>
    <submittedName>
        <fullName evidence="6">NADPH:quinone reductase</fullName>
    </submittedName>
</protein>
<proteinExistence type="predicted"/>